<name>A0A1B7N7X7_9AGAM</name>
<keyword evidence="3" id="KW-1185">Reference proteome</keyword>
<dbReference type="Proteomes" id="UP000092154">
    <property type="component" value="Unassembled WGS sequence"/>
</dbReference>
<dbReference type="STRING" id="1314800.A0A1B7N7X7"/>
<dbReference type="OrthoDB" id="2692534at2759"/>
<dbReference type="EMBL" id="KV448195">
    <property type="protein sequence ID" value="OAX40957.1"/>
    <property type="molecule type" value="Genomic_DNA"/>
</dbReference>
<gene>
    <name evidence="2" type="ORF">K503DRAFT_768131</name>
</gene>
<reference evidence="2 3" key="1">
    <citation type="submission" date="2016-06" db="EMBL/GenBank/DDBJ databases">
        <title>Comparative genomics of the ectomycorrhizal sister species Rhizopogon vinicolor and Rhizopogon vesiculosus (Basidiomycota: Boletales) reveals a divergence of the mating type B locus.</title>
        <authorList>
            <consortium name="DOE Joint Genome Institute"/>
            <person name="Mujic A.B."/>
            <person name="Kuo A."/>
            <person name="Tritt A."/>
            <person name="Lipzen A."/>
            <person name="Chen C."/>
            <person name="Johnson J."/>
            <person name="Sharma A."/>
            <person name="Barry K."/>
            <person name="Grigoriev I.V."/>
            <person name="Spatafora J.W."/>
        </authorList>
    </citation>
    <scope>NUCLEOTIDE SEQUENCE [LARGE SCALE GENOMIC DNA]</scope>
    <source>
        <strain evidence="2 3">AM-OR11-026</strain>
    </source>
</reference>
<feature type="compositionally biased region" description="Basic residues" evidence="1">
    <location>
        <begin position="381"/>
        <end position="392"/>
    </location>
</feature>
<evidence type="ECO:0000313" key="2">
    <source>
        <dbReference type="EMBL" id="OAX40957.1"/>
    </source>
</evidence>
<dbReference type="AlphaFoldDB" id="A0A1B7N7X7"/>
<protein>
    <submittedName>
        <fullName evidence="2">Uncharacterized protein</fullName>
    </submittedName>
</protein>
<organism evidence="2 3">
    <name type="scientific">Rhizopogon vinicolor AM-OR11-026</name>
    <dbReference type="NCBI Taxonomy" id="1314800"/>
    <lineage>
        <taxon>Eukaryota</taxon>
        <taxon>Fungi</taxon>
        <taxon>Dikarya</taxon>
        <taxon>Basidiomycota</taxon>
        <taxon>Agaricomycotina</taxon>
        <taxon>Agaricomycetes</taxon>
        <taxon>Agaricomycetidae</taxon>
        <taxon>Boletales</taxon>
        <taxon>Suillineae</taxon>
        <taxon>Rhizopogonaceae</taxon>
        <taxon>Rhizopogon</taxon>
    </lineage>
</organism>
<feature type="compositionally biased region" description="Low complexity" evidence="1">
    <location>
        <begin position="139"/>
        <end position="164"/>
    </location>
</feature>
<feature type="compositionally biased region" description="Basic and acidic residues" evidence="1">
    <location>
        <begin position="325"/>
        <end position="340"/>
    </location>
</feature>
<feature type="region of interest" description="Disordered" evidence="1">
    <location>
        <begin position="84"/>
        <end position="171"/>
    </location>
</feature>
<sequence length="407" mass="44871">MLHHTKSFSIISAQTDFEICAVADLLSHSLSHARSYAEEQERIGVAVDDSDDVLDPSNIIPVAGKSLVTPYLLLEHEEPLSPSFRTDFPANSCPPSESEYDISSDDHYSPYAPSTSSYPVFHLPRRSRTHSHASNGHISASDSDTPSLSSSTTSFSSQSYSTSPPISPDTLKTPIDHLIANHYLTIIEERAAEDQEMGGRRLSQSSGSNSFASTEYRASLRKPFIARSPDPRPKGRVFNVDHLRLNVPPPALHFPSLATSSTFDPSPPSSATFSPPSSPYASTAKSSLSRFLPGGMRSGNTNTTSSLENAWSTSPTASVVTSRTARREEKESKEEKTRKAAEKKRNKAEAKAEAKARVERLAEELKERQRRHAATFDRQSVHSHRSFGRSRRHWDEDRSMYDGLAAL</sequence>
<dbReference type="InParanoid" id="A0A1B7N7X7"/>
<evidence type="ECO:0000256" key="1">
    <source>
        <dbReference type="SAM" id="MobiDB-lite"/>
    </source>
</evidence>
<evidence type="ECO:0000313" key="3">
    <source>
        <dbReference type="Proteomes" id="UP000092154"/>
    </source>
</evidence>
<feature type="compositionally biased region" description="Low complexity" evidence="1">
    <location>
        <begin position="109"/>
        <end position="119"/>
    </location>
</feature>
<feature type="compositionally biased region" description="Low complexity" evidence="1">
    <location>
        <begin position="258"/>
        <end position="289"/>
    </location>
</feature>
<feature type="compositionally biased region" description="Basic and acidic residues" evidence="1">
    <location>
        <begin position="347"/>
        <end position="367"/>
    </location>
</feature>
<proteinExistence type="predicted"/>
<feature type="compositionally biased region" description="Polar residues" evidence="1">
    <location>
        <begin position="298"/>
        <end position="323"/>
    </location>
</feature>
<accession>A0A1B7N7X7</accession>
<feature type="region of interest" description="Disordered" evidence="1">
    <location>
        <begin position="258"/>
        <end position="407"/>
    </location>
</feature>